<reference evidence="6" key="1">
    <citation type="submission" date="2017-02" db="EMBL/GenBank/DDBJ databases">
        <authorList>
            <person name="Varghese N."/>
            <person name="Submissions S."/>
        </authorList>
    </citation>
    <scope>NUCLEOTIDE SEQUENCE [LARGE SCALE GENOMIC DNA]</scope>
    <source>
        <strain evidence="6">DSM 22385</strain>
    </source>
</reference>
<feature type="domain" description="HTH marR-type" evidence="4">
    <location>
        <begin position="2"/>
        <end position="134"/>
    </location>
</feature>
<dbReference type="InterPro" id="IPR036390">
    <property type="entry name" value="WH_DNA-bd_sf"/>
</dbReference>
<dbReference type="STRING" id="572036.SAMN05661099_2961"/>
<protein>
    <submittedName>
        <fullName evidence="5">MarR family transcriptional regulator, transcriptional regulator for hemolysin</fullName>
    </submittedName>
</protein>
<proteinExistence type="predicted"/>
<dbReference type="SUPFAM" id="SSF46785">
    <property type="entry name" value="Winged helix' DNA-binding domain"/>
    <property type="match status" value="1"/>
</dbReference>
<evidence type="ECO:0000256" key="3">
    <source>
        <dbReference type="ARBA" id="ARBA00023163"/>
    </source>
</evidence>
<dbReference type="InterPro" id="IPR000835">
    <property type="entry name" value="HTH_MarR-typ"/>
</dbReference>
<dbReference type="GO" id="GO:0003700">
    <property type="term" value="F:DNA-binding transcription factor activity"/>
    <property type="evidence" value="ECO:0007669"/>
    <property type="project" value="InterPro"/>
</dbReference>
<evidence type="ECO:0000256" key="1">
    <source>
        <dbReference type="ARBA" id="ARBA00023015"/>
    </source>
</evidence>
<dbReference type="GO" id="GO:0003677">
    <property type="term" value="F:DNA binding"/>
    <property type="evidence" value="ECO:0007669"/>
    <property type="project" value="UniProtKB-KW"/>
</dbReference>
<dbReference type="PRINTS" id="PR00598">
    <property type="entry name" value="HTHMARR"/>
</dbReference>
<dbReference type="PANTHER" id="PTHR42756">
    <property type="entry name" value="TRANSCRIPTIONAL REGULATOR, MARR"/>
    <property type="match status" value="1"/>
</dbReference>
<accession>A0A1T5EFT2</accession>
<keyword evidence="2" id="KW-0238">DNA-binding</keyword>
<dbReference type="PROSITE" id="PS50995">
    <property type="entry name" value="HTH_MARR_2"/>
    <property type="match status" value="1"/>
</dbReference>
<evidence type="ECO:0000256" key="2">
    <source>
        <dbReference type="ARBA" id="ARBA00023125"/>
    </source>
</evidence>
<gene>
    <name evidence="5" type="ORF">SAMN05661099_2961</name>
</gene>
<dbReference type="PANTHER" id="PTHR42756:SF1">
    <property type="entry name" value="TRANSCRIPTIONAL REPRESSOR OF EMRAB OPERON"/>
    <property type="match status" value="1"/>
</dbReference>
<keyword evidence="6" id="KW-1185">Reference proteome</keyword>
<dbReference type="AlphaFoldDB" id="A0A1T5EFT2"/>
<dbReference type="Pfam" id="PF01047">
    <property type="entry name" value="MarR"/>
    <property type="match status" value="1"/>
</dbReference>
<dbReference type="SMART" id="SM00347">
    <property type="entry name" value="HTH_MARR"/>
    <property type="match status" value="1"/>
</dbReference>
<dbReference type="Proteomes" id="UP000189981">
    <property type="component" value="Unassembled WGS sequence"/>
</dbReference>
<organism evidence="5 6">
    <name type="scientific">Daejeonella lutea</name>
    <dbReference type="NCBI Taxonomy" id="572036"/>
    <lineage>
        <taxon>Bacteria</taxon>
        <taxon>Pseudomonadati</taxon>
        <taxon>Bacteroidota</taxon>
        <taxon>Sphingobacteriia</taxon>
        <taxon>Sphingobacteriales</taxon>
        <taxon>Sphingobacteriaceae</taxon>
        <taxon>Daejeonella</taxon>
    </lineage>
</organism>
<dbReference type="Gene3D" id="1.10.10.10">
    <property type="entry name" value="Winged helix-like DNA-binding domain superfamily/Winged helix DNA-binding domain"/>
    <property type="match status" value="1"/>
</dbReference>
<evidence type="ECO:0000259" key="4">
    <source>
        <dbReference type="PROSITE" id="PS50995"/>
    </source>
</evidence>
<dbReference type="OrthoDB" id="5327581at2"/>
<sequence length="156" mass="17980">MEEPLAQALTTVTKRYLYGLSKSLLHLSIDRYHYVLVLIDTHHEALSQKALAELLHIDKSYMVSMLDYLGENGYIIREKNPNDRREQLIKLTLKARTDLPVIKGAIEELNNRSLRNINTADKLIFMQVLRSIQDNLSDIVPTPSSEINPMIKTYED</sequence>
<name>A0A1T5EFT2_9SPHI</name>
<evidence type="ECO:0000313" key="5">
    <source>
        <dbReference type="EMBL" id="SKB82688.1"/>
    </source>
</evidence>
<keyword evidence="1" id="KW-0805">Transcription regulation</keyword>
<evidence type="ECO:0000313" key="6">
    <source>
        <dbReference type="Proteomes" id="UP000189981"/>
    </source>
</evidence>
<dbReference type="RefSeq" id="WP_079703473.1">
    <property type="nucleotide sequence ID" value="NZ_FUYR01000003.1"/>
</dbReference>
<keyword evidence="3" id="KW-0804">Transcription</keyword>
<dbReference type="InterPro" id="IPR036388">
    <property type="entry name" value="WH-like_DNA-bd_sf"/>
</dbReference>
<dbReference type="EMBL" id="FUYR01000003">
    <property type="protein sequence ID" value="SKB82688.1"/>
    <property type="molecule type" value="Genomic_DNA"/>
</dbReference>